<evidence type="ECO:0000313" key="2">
    <source>
        <dbReference type="EMBL" id="OGD76873.1"/>
    </source>
</evidence>
<dbReference type="CDD" id="cd03794">
    <property type="entry name" value="GT4_WbuB-like"/>
    <property type="match status" value="1"/>
</dbReference>
<protein>
    <recommendedName>
        <fullName evidence="1">Glycosyltransferase subfamily 4-like N-terminal domain-containing protein</fullName>
    </recommendedName>
</protein>
<dbReference type="InterPro" id="IPR028098">
    <property type="entry name" value="Glyco_trans_4-like_N"/>
</dbReference>
<dbReference type="Gene3D" id="3.40.50.2000">
    <property type="entry name" value="Glycogen Phosphorylase B"/>
    <property type="match status" value="2"/>
</dbReference>
<dbReference type="Proteomes" id="UP000177187">
    <property type="component" value="Unassembled WGS sequence"/>
</dbReference>
<comment type="caution">
    <text evidence="2">The sequence shown here is derived from an EMBL/GenBank/DDBJ whole genome shotgun (WGS) entry which is preliminary data.</text>
</comment>
<dbReference type="Pfam" id="PF13579">
    <property type="entry name" value="Glyco_trans_4_4"/>
    <property type="match status" value="1"/>
</dbReference>
<dbReference type="EMBL" id="MFAF01000057">
    <property type="protein sequence ID" value="OGD76873.1"/>
    <property type="molecule type" value="Genomic_DNA"/>
</dbReference>
<sequence length="440" mass="48686">MGRRLLLIVKNFPPYRTEPNTANLVKYLGRQGWKIDVLCSRPGWGVDTGGLTRDEAQLKALHPSTTVYPVTTVNPVHGLGLLMKGRGKTASPAGRRSRRHVSFLGRLFRSVLHIPDSEHYWFHPAFRHGRRLIKSRRPDLLVTSGPPFTTHLAGWALKKMTGIPWVCHSRDLFLENPLHTPWLPWRRGLDRVLERLVMRGADAVTTVYPEATELLRRRYGGPGQLFRTVRNGYDEEAFAGAEPVATDRFTVLYGGRLAADDADGRTGWSLLDGFELMLGRRPELREAVRLKLVGNIHPVYAEEVARRGLTDAVEILPPVSLGDMISLELGADVLVIILEDSPKNWFTAGGKIYESARAGRPVLGILPENAAARLIREKNLGLVARYGSAEEVAAALDALHAGVVSGSLSYGGPERDAFVRATSFERLAAKFTEIFGELVG</sequence>
<evidence type="ECO:0000313" key="3">
    <source>
        <dbReference type="Proteomes" id="UP000177187"/>
    </source>
</evidence>
<dbReference type="AlphaFoldDB" id="A0A1F5FB74"/>
<feature type="domain" description="Glycosyltransferase subfamily 4-like N-terminal" evidence="1">
    <location>
        <begin position="21"/>
        <end position="232"/>
    </location>
</feature>
<dbReference type="PANTHER" id="PTHR12526">
    <property type="entry name" value="GLYCOSYLTRANSFERASE"/>
    <property type="match status" value="1"/>
</dbReference>
<name>A0A1F5FB74_9BACT</name>
<gene>
    <name evidence="2" type="ORF">A2Y64_03320</name>
</gene>
<organism evidence="2 3">
    <name type="scientific">Candidatus Coatesbacteria bacterium RBG_13_66_14</name>
    <dbReference type="NCBI Taxonomy" id="1817816"/>
    <lineage>
        <taxon>Bacteria</taxon>
        <taxon>Candidatus Coatesiibacteriota</taxon>
    </lineage>
</organism>
<dbReference type="Pfam" id="PF13692">
    <property type="entry name" value="Glyco_trans_1_4"/>
    <property type="match status" value="1"/>
</dbReference>
<dbReference type="SUPFAM" id="SSF53756">
    <property type="entry name" value="UDP-Glycosyltransferase/glycogen phosphorylase"/>
    <property type="match status" value="1"/>
</dbReference>
<dbReference type="STRING" id="1817816.A2Y64_03320"/>
<reference evidence="2 3" key="1">
    <citation type="journal article" date="2016" name="Nat. Commun.">
        <title>Thousands of microbial genomes shed light on interconnected biogeochemical processes in an aquifer system.</title>
        <authorList>
            <person name="Anantharaman K."/>
            <person name="Brown C.T."/>
            <person name="Hug L.A."/>
            <person name="Sharon I."/>
            <person name="Castelle C.J."/>
            <person name="Probst A.J."/>
            <person name="Thomas B.C."/>
            <person name="Singh A."/>
            <person name="Wilkins M.J."/>
            <person name="Karaoz U."/>
            <person name="Brodie E.L."/>
            <person name="Williams K.H."/>
            <person name="Hubbard S.S."/>
            <person name="Banfield J.F."/>
        </authorList>
    </citation>
    <scope>NUCLEOTIDE SEQUENCE [LARGE SCALE GENOMIC DNA]</scope>
</reference>
<dbReference type="PANTHER" id="PTHR12526:SF636">
    <property type="entry name" value="BLL3647 PROTEIN"/>
    <property type="match status" value="1"/>
</dbReference>
<dbReference type="GO" id="GO:0016757">
    <property type="term" value="F:glycosyltransferase activity"/>
    <property type="evidence" value="ECO:0007669"/>
    <property type="project" value="TreeGrafter"/>
</dbReference>
<accession>A0A1F5FB74</accession>
<proteinExistence type="predicted"/>
<evidence type="ECO:0000259" key="1">
    <source>
        <dbReference type="Pfam" id="PF13579"/>
    </source>
</evidence>